<evidence type="ECO:0000313" key="1">
    <source>
        <dbReference type="EMBL" id="KAA6372212.1"/>
    </source>
</evidence>
<gene>
    <name evidence="1" type="ORF">EZS28_032260</name>
</gene>
<accession>A0A5J4UQ68</accession>
<name>A0A5J4UQ68_9EUKA</name>
<feature type="non-terminal residue" evidence="1">
    <location>
        <position position="573"/>
    </location>
</feature>
<organism evidence="1 2">
    <name type="scientific">Streblomastix strix</name>
    <dbReference type="NCBI Taxonomy" id="222440"/>
    <lineage>
        <taxon>Eukaryota</taxon>
        <taxon>Metamonada</taxon>
        <taxon>Preaxostyla</taxon>
        <taxon>Oxymonadida</taxon>
        <taxon>Streblomastigidae</taxon>
        <taxon>Streblomastix</taxon>
    </lineage>
</organism>
<dbReference type="Proteomes" id="UP000324800">
    <property type="component" value="Unassembled WGS sequence"/>
</dbReference>
<dbReference type="Gene3D" id="2.130.10.10">
    <property type="entry name" value="YVTN repeat-like/Quinoprotein amine dehydrogenase"/>
    <property type="match status" value="1"/>
</dbReference>
<dbReference type="AlphaFoldDB" id="A0A5J4UQ68"/>
<dbReference type="EMBL" id="SNRW01013790">
    <property type="protein sequence ID" value="KAA6372212.1"/>
    <property type="molecule type" value="Genomic_DNA"/>
</dbReference>
<reference evidence="1 2" key="1">
    <citation type="submission" date="2019-03" db="EMBL/GenBank/DDBJ databases">
        <title>Single cell metagenomics reveals metabolic interactions within the superorganism composed of flagellate Streblomastix strix and complex community of Bacteroidetes bacteria on its surface.</title>
        <authorList>
            <person name="Treitli S.C."/>
            <person name="Kolisko M."/>
            <person name="Husnik F."/>
            <person name="Keeling P."/>
            <person name="Hampl V."/>
        </authorList>
    </citation>
    <scope>NUCLEOTIDE SEQUENCE [LARGE SCALE GENOMIC DNA]</scope>
    <source>
        <strain evidence="1">ST1C</strain>
    </source>
</reference>
<dbReference type="InterPro" id="IPR015943">
    <property type="entry name" value="WD40/YVTN_repeat-like_dom_sf"/>
</dbReference>
<sequence>MPKYAQMMSFSIESTPDISNQRKDMIILENLALPGEITSAIVGHFLNRKQYTLILAKQTILSLFNYDADAGTFILLDHKPTFKQVFSIHSVPQQYLLDCIFIITVNGEGILLQWHENDFFPLGAGQILDAALQIMENPERRRFRIDPTYQFAVLIIPQDETQSTQFSKPNTSQASNQLETNKQQEYDSLDLMDVQAPIERVSFRAICIAEESVLLGLSYDGPGSDLMYDVSEKMDETLINIPQMCQWGDQYICSIENGLENVWRAKQRNKEDQGLIDCNKERVIIAHTQTFIFYEEGINEIINQRPLILDTLLRVRHADCTHKMQLQDFPFQSSEYRDHTQDNIASIYAIADTTEGVSLLSFKLDFSKQTMKLGSFAVIGLPSTSSRIIALSNVYNDDQKLVINKLSQQTLKGSEVYDIELVEDVKESNLLLALTGLKILNDQQDKKELHIAKKLQKLIRSRILKSKMLSIHIQYNQQQAIQEASVQSDDIISPNSSQSHNSLTENQTNITFNNNDSDNYQFVPYILASSKAIILQQSINKAFIFPFPNALPIPPFGFCHVYVEDRTELQLEQ</sequence>
<protein>
    <submittedName>
        <fullName evidence="1">Uncharacterized protein</fullName>
    </submittedName>
</protein>
<evidence type="ECO:0000313" key="2">
    <source>
        <dbReference type="Proteomes" id="UP000324800"/>
    </source>
</evidence>
<proteinExistence type="predicted"/>
<comment type="caution">
    <text evidence="1">The sequence shown here is derived from an EMBL/GenBank/DDBJ whole genome shotgun (WGS) entry which is preliminary data.</text>
</comment>